<dbReference type="InterPro" id="IPR051191">
    <property type="entry name" value="DCAF12"/>
</dbReference>
<dbReference type="AlphaFoldDB" id="A0AAD9P487"/>
<evidence type="ECO:0000313" key="5">
    <source>
        <dbReference type="Proteomes" id="UP001209878"/>
    </source>
</evidence>
<proteinExistence type="predicted"/>
<organism evidence="4 5">
    <name type="scientific">Ridgeia piscesae</name>
    <name type="common">Tubeworm</name>
    <dbReference type="NCBI Taxonomy" id="27915"/>
    <lineage>
        <taxon>Eukaryota</taxon>
        <taxon>Metazoa</taxon>
        <taxon>Spiralia</taxon>
        <taxon>Lophotrochozoa</taxon>
        <taxon>Annelida</taxon>
        <taxon>Polychaeta</taxon>
        <taxon>Sedentaria</taxon>
        <taxon>Canalipalpata</taxon>
        <taxon>Sabellida</taxon>
        <taxon>Siboglinidae</taxon>
        <taxon>Ridgeia</taxon>
    </lineage>
</organism>
<dbReference type="InterPro" id="IPR027417">
    <property type="entry name" value="P-loop_NTPase"/>
</dbReference>
<keyword evidence="5" id="KW-1185">Reference proteome</keyword>
<reference evidence="4" key="1">
    <citation type="journal article" date="2023" name="Mol. Biol. Evol.">
        <title>Third-Generation Sequencing Reveals the Adaptive Role of the Epigenome in Three Deep-Sea Polychaetes.</title>
        <authorList>
            <person name="Perez M."/>
            <person name="Aroh O."/>
            <person name="Sun Y."/>
            <person name="Lan Y."/>
            <person name="Juniper S.K."/>
            <person name="Young C.R."/>
            <person name="Angers B."/>
            <person name="Qian P.Y."/>
        </authorList>
    </citation>
    <scope>NUCLEOTIDE SEQUENCE</scope>
    <source>
        <strain evidence="4">R07B-5</strain>
    </source>
</reference>
<keyword evidence="1" id="KW-0677">Repeat</keyword>
<dbReference type="PANTHER" id="PTHR19860">
    <property type="entry name" value="DDB1- AND CUL4-ASSOCIATED FACTOR 12-RELATED"/>
    <property type="match status" value="1"/>
</dbReference>
<dbReference type="PANTHER" id="PTHR19860:SF18">
    <property type="entry name" value="DUF4062 DOMAIN-CONTAINING PROTEIN"/>
    <property type="match status" value="1"/>
</dbReference>
<protein>
    <recommendedName>
        <fullName evidence="6">NACHT domain-containing protein</fullName>
    </recommendedName>
</protein>
<evidence type="ECO:0000259" key="3">
    <source>
        <dbReference type="Pfam" id="PF24883"/>
    </source>
</evidence>
<evidence type="ECO:0000256" key="1">
    <source>
        <dbReference type="ARBA" id="ARBA00022737"/>
    </source>
</evidence>
<dbReference type="Pfam" id="PF13271">
    <property type="entry name" value="DUF4062"/>
    <property type="match status" value="1"/>
</dbReference>
<dbReference type="InterPro" id="IPR056884">
    <property type="entry name" value="NPHP3-like_N"/>
</dbReference>
<name>A0AAD9P487_RIDPI</name>
<comment type="caution">
    <text evidence="4">The sequence shown here is derived from an EMBL/GenBank/DDBJ whole genome shotgun (WGS) entry which is preliminary data.</text>
</comment>
<gene>
    <name evidence="4" type="ORF">NP493_155g03008</name>
</gene>
<dbReference type="SUPFAM" id="SSF52540">
    <property type="entry name" value="P-loop containing nucleoside triphosphate hydrolases"/>
    <property type="match status" value="1"/>
</dbReference>
<evidence type="ECO:0000313" key="4">
    <source>
        <dbReference type="EMBL" id="KAK2187764.1"/>
    </source>
</evidence>
<evidence type="ECO:0000259" key="2">
    <source>
        <dbReference type="Pfam" id="PF13271"/>
    </source>
</evidence>
<dbReference type="Gene3D" id="3.40.50.300">
    <property type="entry name" value="P-loop containing nucleotide triphosphate hydrolases"/>
    <property type="match status" value="1"/>
</dbReference>
<feature type="domain" description="Nephrocystin 3-like N-terminal" evidence="3">
    <location>
        <begin position="339"/>
        <end position="475"/>
    </location>
</feature>
<accession>A0AAD9P487</accession>
<dbReference type="Pfam" id="PF24883">
    <property type="entry name" value="NPHP3_N"/>
    <property type="match status" value="1"/>
</dbReference>
<dbReference type="InterPro" id="IPR025139">
    <property type="entry name" value="DUF4062"/>
</dbReference>
<sequence>MGPKVKRSISYVKKQFQYRKPIFPFISSTFQDFQVERDILVKKVFPRINALCHERGTYCAPVDLRWGINDSQTNSGLVIQLCLDYIDRCAPFFICLLGERYGSHRPVDHEPLPAHYDDLCPSCHWLDRNLVIASSAGYDWVLDQKYQHCSITELEVIHAAFDRRNEYCRFYFRQPDHVDNLYTHLPEEERAEKLRVFEPESEYSNAKLRELKAQIAKHGLPIKYFKSPEELAVMVLQDWSDIVDQLYPPLQDFVLDTYSERFTEWMAHETFAETRRRIFVRTPEIDKVFHELTKFALTSLTEDKTMPQQPLDALSHMASHLCITRTRLHNRSPPCPTYKSVMLLTGDRGCGKTSVLANWVQEFSSRDDLKVFAHYVGSSALSFDIMCFMRRCTVEMRDKGPQLQRAESDVPDTDELADFHRVREAFLAAISLGPCVIVIDGVDELTGTYGLSQQQVKDFQWLPPVLPPQCKIIITLATCNTAFKCLSQRGSTVQVTVPPLLNTRWKTEVIQEHLAIHCKCLSDEQLKRIVKCRLSDKPLFLSILANELQVFGVYSRLDYHLDSYLESTSIRELWTRVIRRWINDYGYPTDAVTLASTTCNAPECK</sequence>
<feature type="domain" description="DUF4062" evidence="2">
    <location>
        <begin position="25"/>
        <end position="106"/>
    </location>
</feature>
<dbReference type="GO" id="GO:0080008">
    <property type="term" value="C:Cul4-RING E3 ubiquitin ligase complex"/>
    <property type="evidence" value="ECO:0007669"/>
    <property type="project" value="TreeGrafter"/>
</dbReference>
<evidence type="ECO:0008006" key="6">
    <source>
        <dbReference type="Google" id="ProtNLM"/>
    </source>
</evidence>
<dbReference type="EMBL" id="JAODUO010000155">
    <property type="protein sequence ID" value="KAK2187764.1"/>
    <property type="molecule type" value="Genomic_DNA"/>
</dbReference>
<dbReference type="Proteomes" id="UP001209878">
    <property type="component" value="Unassembled WGS sequence"/>
</dbReference>